<reference evidence="2" key="1">
    <citation type="submission" date="2014-09" db="EMBL/GenBank/DDBJ databases">
        <title>Genome sequence of the luminous mushroom Mycena chlorophos for searching fungal bioluminescence genes.</title>
        <authorList>
            <person name="Tanaka Y."/>
            <person name="Kasuga D."/>
            <person name="Oba Y."/>
            <person name="Hase S."/>
            <person name="Sato K."/>
            <person name="Oba Y."/>
            <person name="Sakakibara Y."/>
        </authorList>
    </citation>
    <scope>NUCLEOTIDE SEQUENCE</scope>
</reference>
<accession>A0ABQ0M4C7</accession>
<name>A0ABQ0M4C7_MYCCL</name>
<evidence type="ECO:0000256" key="1">
    <source>
        <dbReference type="SAM" id="Coils"/>
    </source>
</evidence>
<proteinExistence type="predicted"/>
<evidence type="ECO:0000313" key="3">
    <source>
        <dbReference type="Proteomes" id="UP000815677"/>
    </source>
</evidence>
<dbReference type="EMBL" id="DF849584">
    <property type="protein sequence ID" value="GAT58169.1"/>
    <property type="molecule type" value="Genomic_DNA"/>
</dbReference>
<dbReference type="Proteomes" id="UP000815677">
    <property type="component" value="Unassembled WGS sequence"/>
</dbReference>
<gene>
    <name evidence="2" type="ORF">MCHLO_14628</name>
</gene>
<feature type="coiled-coil region" evidence="1">
    <location>
        <begin position="49"/>
        <end position="76"/>
    </location>
</feature>
<organism evidence="2 3">
    <name type="scientific">Mycena chlorophos</name>
    <name type="common">Agaric fungus</name>
    <name type="synonym">Agaricus chlorophos</name>
    <dbReference type="NCBI Taxonomy" id="658473"/>
    <lineage>
        <taxon>Eukaryota</taxon>
        <taxon>Fungi</taxon>
        <taxon>Dikarya</taxon>
        <taxon>Basidiomycota</taxon>
        <taxon>Agaricomycotina</taxon>
        <taxon>Agaricomycetes</taxon>
        <taxon>Agaricomycetidae</taxon>
        <taxon>Agaricales</taxon>
        <taxon>Marasmiineae</taxon>
        <taxon>Mycenaceae</taxon>
        <taxon>Mycena</taxon>
    </lineage>
</organism>
<keyword evidence="3" id="KW-1185">Reference proteome</keyword>
<protein>
    <submittedName>
        <fullName evidence="2">Uncharacterized protein</fullName>
    </submittedName>
</protein>
<evidence type="ECO:0000313" key="2">
    <source>
        <dbReference type="EMBL" id="GAT58169.1"/>
    </source>
</evidence>
<keyword evidence="1" id="KW-0175">Coiled coil</keyword>
<sequence length="101" mass="11556">MQFGLLLHVQKFVSRRPNIAERELQVVERLKKETPAYDLGPHGDSIKGTERLVEQVRKIQAAMRDWEIEVELASEKAQVARLCAFLNAQRLMQIPDASSLD</sequence>